<evidence type="ECO:0000313" key="2">
    <source>
        <dbReference type="Proteomes" id="UP000815325"/>
    </source>
</evidence>
<gene>
    <name evidence="1" type="ORF">DUNSADRAFT_3972</name>
</gene>
<reference evidence="1" key="1">
    <citation type="submission" date="2017-08" db="EMBL/GenBank/DDBJ databases">
        <authorList>
            <person name="Polle J.E."/>
            <person name="Barry K."/>
            <person name="Cushman J."/>
            <person name="Schmutz J."/>
            <person name="Tran D."/>
            <person name="Hathwaick L.T."/>
            <person name="Yim W.C."/>
            <person name="Jenkins J."/>
            <person name="Mckie-Krisberg Z.M."/>
            <person name="Prochnik S."/>
            <person name="Lindquist E."/>
            <person name="Dockter R.B."/>
            <person name="Adam C."/>
            <person name="Molina H."/>
            <person name="Bunkerborg J."/>
            <person name="Jin E."/>
            <person name="Buchheim M."/>
            <person name="Magnuson J."/>
        </authorList>
    </citation>
    <scope>NUCLEOTIDE SEQUENCE</scope>
    <source>
        <strain evidence="1">CCAP 19/18</strain>
    </source>
</reference>
<keyword evidence="2" id="KW-1185">Reference proteome</keyword>
<dbReference type="InterPro" id="IPR050134">
    <property type="entry name" value="NAD-dep_sirtuin_deacylases"/>
</dbReference>
<dbReference type="Pfam" id="PF02146">
    <property type="entry name" value="SIR2"/>
    <property type="match status" value="1"/>
</dbReference>
<evidence type="ECO:0000313" key="1">
    <source>
        <dbReference type="EMBL" id="KAF5837717.1"/>
    </source>
</evidence>
<dbReference type="Gene3D" id="3.40.50.1220">
    <property type="entry name" value="TPP-binding domain"/>
    <property type="match status" value="1"/>
</dbReference>
<name>A0ABQ7GSY2_DUNSA</name>
<dbReference type="Proteomes" id="UP000815325">
    <property type="component" value="Unassembled WGS sequence"/>
</dbReference>
<dbReference type="InterPro" id="IPR003000">
    <property type="entry name" value="Sirtuin"/>
</dbReference>
<dbReference type="SUPFAM" id="SSF52467">
    <property type="entry name" value="DHS-like NAD/FAD-binding domain"/>
    <property type="match status" value="1"/>
</dbReference>
<organism evidence="1 2">
    <name type="scientific">Dunaliella salina</name>
    <name type="common">Green alga</name>
    <name type="synonym">Protococcus salinus</name>
    <dbReference type="NCBI Taxonomy" id="3046"/>
    <lineage>
        <taxon>Eukaryota</taxon>
        <taxon>Viridiplantae</taxon>
        <taxon>Chlorophyta</taxon>
        <taxon>core chlorophytes</taxon>
        <taxon>Chlorophyceae</taxon>
        <taxon>CS clade</taxon>
        <taxon>Chlamydomonadales</taxon>
        <taxon>Dunaliellaceae</taxon>
        <taxon>Dunaliella</taxon>
    </lineage>
</organism>
<accession>A0ABQ7GSY2</accession>
<dbReference type="EMBL" id="MU069605">
    <property type="protein sequence ID" value="KAF5837717.1"/>
    <property type="molecule type" value="Genomic_DNA"/>
</dbReference>
<dbReference type="InterPro" id="IPR029035">
    <property type="entry name" value="DHS-like_NAD/FAD-binding_dom"/>
</dbReference>
<sequence length="141" mass="15682">MNMELRKRKRISSSATVSVERFLNRTEGCKNVIVFTGSGLSAASGMSMFSTRNGLYERARKKFKIQDGIKLFTYSFYKQRRADVQAFFAQIYSEAQASCAAPGHHALATIAGLRRIKRHYTLNIDGLAEVGLACSATYNAI</sequence>
<dbReference type="PANTHER" id="PTHR11085">
    <property type="entry name" value="NAD-DEPENDENT PROTEIN DEACYLASE SIRTUIN-5, MITOCHONDRIAL-RELATED"/>
    <property type="match status" value="1"/>
</dbReference>
<proteinExistence type="predicted"/>
<comment type="caution">
    <text evidence="1">The sequence shown here is derived from an EMBL/GenBank/DDBJ whole genome shotgun (WGS) entry which is preliminary data.</text>
</comment>
<protein>
    <submittedName>
        <fullName evidence="1">DHS-like NAD/FAD-binding domain-containing protein</fullName>
    </submittedName>
</protein>
<dbReference type="PANTHER" id="PTHR11085:SF10">
    <property type="entry name" value="NAD-DEPENDENT PROTEIN DEACYLASE SIRTUIN-5, MITOCHONDRIAL-RELATED"/>
    <property type="match status" value="1"/>
</dbReference>